<evidence type="ECO:0000256" key="1">
    <source>
        <dbReference type="SAM" id="MobiDB-lite"/>
    </source>
</evidence>
<evidence type="ECO:0000313" key="4">
    <source>
        <dbReference type="Proteomes" id="UP000070520"/>
    </source>
</evidence>
<dbReference type="AlphaFoldDB" id="A0A133UZY0"/>
<protein>
    <recommendedName>
        <fullName evidence="2">HTH iclR-type domain-containing protein</fullName>
    </recommendedName>
</protein>
<keyword evidence="4" id="KW-1185">Reference proteome</keyword>
<dbReference type="EMBL" id="LHXW01000026">
    <property type="protein sequence ID" value="KXA99744.1"/>
    <property type="molecule type" value="Genomic_DNA"/>
</dbReference>
<feature type="domain" description="HTH iclR-type" evidence="2">
    <location>
        <begin position="161"/>
        <end position="195"/>
    </location>
</feature>
<dbReference type="InterPro" id="IPR036388">
    <property type="entry name" value="WH-like_DNA-bd_sf"/>
</dbReference>
<evidence type="ECO:0000259" key="2">
    <source>
        <dbReference type="Pfam" id="PF09339"/>
    </source>
</evidence>
<dbReference type="SUPFAM" id="SSF46785">
    <property type="entry name" value="Winged helix' DNA-binding domain"/>
    <property type="match status" value="1"/>
</dbReference>
<dbReference type="InterPro" id="IPR036390">
    <property type="entry name" value="WH_DNA-bd_sf"/>
</dbReference>
<dbReference type="Proteomes" id="UP000070520">
    <property type="component" value="Unassembled WGS sequence"/>
</dbReference>
<dbReference type="InterPro" id="IPR005471">
    <property type="entry name" value="Tscrpt_reg_IclR_N"/>
</dbReference>
<name>A0A133UZY0_9EURY</name>
<accession>A0A133UZY0</accession>
<sequence>MAARIAKFIPASMRSEIVQELINIVGIRPLSRKIGVNPKTVYNYKHGTAKPGDETMSRILAVMKEDQPHLLERHLERLQARFSNALEAPIELEEPPSREKPQPPSLPSVPPKEVQRPPSEPVARRPTPKTEVSLEEIFDKIGVSTSFDRMKAKNFLAGVRGEGLSVEDIVERSGLSRSAVEKYLQALISENLIEEGPPGTYTLSVRIREED</sequence>
<comment type="caution">
    <text evidence="3">The sequence shown here is derived from an EMBL/GenBank/DDBJ whole genome shotgun (WGS) entry which is preliminary data.</text>
</comment>
<dbReference type="GO" id="GO:0006355">
    <property type="term" value="P:regulation of DNA-templated transcription"/>
    <property type="evidence" value="ECO:0007669"/>
    <property type="project" value="InterPro"/>
</dbReference>
<proteinExistence type="predicted"/>
<dbReference type="GO" id="GO:0003677">
    <property type="term" value="F:DNA binding"/>
    <property type="evidence" value="ECO:0007669"/>
    <property type="project" value="InterPro"/>
</dbReference>
<dbReference type="Gene3D" id="1.10.10.10">
    <property type="entry name" value="Winged helix-like DNA-binding domain superfamily/Winged helix DNA-binding domain"/>
    <property type="match status" value="1"/>
</dbReference>
<gene>
    <name evidence="3" type="ORF">AKJ42_02565</name>
</gene>
<dbReference type="Pfam" id="PF09339">
    <property type="entry name" value="HTH_IclR"/>
    <property type="match status" value="1"/>
</dbReference>
<organism evidence="3 4">
    <name type="scientific">candidate division MSBL1 archaeon SCGC-AAA261C02</name>
    <dbReference type="NCBI Taxonomy" id="1698272"/>
    <lineage>
        <taxon>Archaea</taxon>
        <taxon>Methanobacteriati</taxon>
        <taxon>Methanobacteriota</taxon>
        <taxon>candidate division MSBL1</taxon>
    </lineage>
</organism>
<feature type="region of interest" description="Disordered" evidence="1">
    <location>
        <begin position="92"/>
        <end position="131"/>
    </location>
</feature>
<evidence type="ECO:0000313" key="3">
    <source>
        <dbReference type="EMBL" id="KXA99744.1"/>
    </source>
</evidence>
<reference evidence="3 4" key="1">
    <citation type="journal article" date="2016" name="Sci. Rep.">
        <title>Metabolic traits of an uncultured archaeal lineage -MSBL1- from brine pools of the Red Sea.</title>
        <authorList>
            <person name="Mwirichia R."/>
            <person name="Alam I."/>
            <person name="Rashid M."/>
            <person name="Vinu M."/>
            <person name="Ba-Alawi W."/>
            <person name="Anthony Kamau A."/>
            <person name="Kamanda Ngugi D."/>
            <person name="Goker M."/>
            <person name="Klenk H.P."/>
            <person name="Bajic V."/>
            <person name="Stingl U."/>
        </authorList>
    </citation>
    <scope>NUCLEOTIDE SEQUENCE [LARGE SCALE GENOMIC DNA]</scope>
    <source>
        <strain evidence="3">SCGC-AAA261C02</strain>
    </source>
</reference>